<reference evidence="2 3" key="1">
    <citation type="submission" date="2024-08" db="EMBL/GenBank/DDBJ databases">
        <authorList>
            <person name="Cucini C."/>
            <person name="Frati F."/>
        </authorList>
    </citation>
    <scope>NUCLEOTIDE SEQUENCE [LARGE SCALE GENOMIC DNA]</scope>
</reference>
<dbReference type="Proteomes" id="UP001642540">
    <property type="component" value="Unassembled WGS sequence"/>
</dbReference>
<protein>
    <submittedName>
        <fullName evidence="2">Uncharacterized protein</fullName>
    </submittedName>
</protein>
<gene>
    <name evidence="2" type="ORF">ODALV1_LOCUS3636</name>
</gene>
<proteinExistence type="predicted"/>
<organism evidence="2 3">
    <name type="scientific">Orchesella dallaii</name>
    <dbReference type="NCBI Taxonomy" id="48710"/>
    <lineage>
        <taxon>Eukaryota</taxon>
        <taxon>Metazoa</taxon>
        <taxon>Ecdysozoa</taxon>
        <taxon>Arthropoda</taxon>
        <taxon>Hexapoda</taxon>
        <taxon>Collembola</taxon>
        <taxon>Entomobryomorpha</taxon>
        <taxon>Entomobryoidea</taxon>
        <taxon>Orchesellidae</taxon>
        <taxon>Orchesellinae</taxon>
        <taxon>Orchesella</taxon>
    </lineage>
</organism>
<dbReference type="EMBL" id="CAXLJM020000012">
    <property type="protein sequence ID" value="CAL8076920.1"/>
    <property type="molecule type" value="Genomic_DNA"/>
</dbReference>
<keyword evidence="3" id="KW-1185">Reference proteome</keyword>
<name>A0ABP1PTJ2_9HEXA</name>
<sequence length="112" mass="12312">MSQYSASGADGVGPLGKNYTKKGGESTVACRAENRMLHTSLGGAKEHANAHKLEEQVVKNLTKYVDNDMFNRMKEEINKLNQSGQLETISNDAPTLTCMLRELFELGNHGLQ</sequence>
<evidence type="ECO:0000313" key="3">
    <source>
        <dbReference type="Proteomes" id="UP001642540"/>
    </source>
</evidence>
<accession>A0ABP1PTJ2</accession>
<evidence type="ECO:0000256" key="1">
    <source>
        <dbReference type="SAM" id="MobiDB-lite"/>
    </source>
</evidence>
<feature type="region of interest" description="Disordered" evidence="1">
    <location>
        <begin position="1"/>
        <end position="23"/>
    </location>
</feature>
<comment type="caution">
    <text evidence="2">The sequence shown here is derived from an EMBL/GenBank/DDBJ whole genome shotgun (WGS) entry which is preliminary data.</text>
</comment>
<evidence type="ECO:0000313" key="2">
    <source>
        <dbReference type="EMBL" id="CAL8076920.1"/>
    </source>
</evidence>